<dbReference type="InterPro" id="IPR011008">
    <property type="entry name" value="Dimeric_a/b-barrel"/>
</dbReference>
<dbReference type="InterPro" id="IPR036390">
    <property type="entry name" value="WH_DNA-bd_sf"/>
</dbReference>
<keyword evidence="1" id="KW-0805">Transcription regulation</keyword>
<evidence type="ECO:0000313" key="5">
    <source>
        <dbReference type="EMBL" id="VVD94701.1"/>
    </source>
</evidence>
<dbReference type="InterPro" id="IPR019888">
    <property type="entry name" value="Tscrpt_reg_AsnC-like"/>
</dbReference>
<keyword evidence="3" id="KW-0804">Transcription</keyword>
<dbReference type="Pfam" id="PF13412">
    <property type="entry name" value="HTH_24"/>
    <property type="match status" value="1"/>
</dbReference>
<dbReference type="SUPFAM" id="SSF54909">
    <property type="entry name" value="Dimeric alpha+beta barrel"/>
    <property type="match status" value="1"/>
</dbReference>
<feature type="domain" description="HTH asnC-type" evidence="4">
    <location>
        <begin position="8"/>
        <end position="69"/>
    </location>
</feature>
<dbReference type="OrthoDB" id="5476at2"/>
<accession>A0A5E4U4M5</accession>
<dbReference type="RefSeq" id="WP_036661580.1">
    <property type="nucleotide sequence ID" value="NZ_CABPSJ010000002.1"/>
</dbReference>
<dbReference type="Proteomes" id="UP000337189">
    <property type="component" value="Unassembled WGS sequence"/>
</dbReference>
<dbReference type="PROSITE" id="PS50956">
    <property type="entry name" value="HTH_ASNC_2"/>
    <property type="match status" value="1"/>
</dbReference>
<protein>
    <submittedName>
        <fullName evidence="5">AsnC family transcriptional regulator</fullName>
    </submittedName>
</protein>
<dbReference type="Gene3D" id="1.10.10.10">
    <property type="entry name" value="Winged helix-like DNA-binding domain superfamily/Winged helix DNA-binding domain"/>
    <property type="match status" value="1"/>
</dbReference>
<dbReference type="GO" id="GO:0006355">
    <property type="term" value="P:regulation of DNA-templated transcription"/>
    <property type="evidence" value="ECO:0007669"/>
    <property type="project" value="UniProtKB-ARBA"/>
</dbReference>
<name>A0A5E4U4M5_9BURK</name>
<dbReference type="InterPro" id="IPR011991">
    <property type="entry name" value="ArsR-like_HTH"/>
</dbReference>
<dbReference type="FunFam" id="1.10.10.10:FF:000186">
    <property type="entry name" value="AsnC family transcriptional regulator"/>
    <property type="match status" value="1"/>
</dbReference>
<dbReference type="InterPro" id="IPR019887">
    <property type="entry name" value="Tscrpt_reg_AsnC/Lrp_C"/>
</dbReference>
<dbReference type="PROSITE" id="PS00519">
    <property type="entry name" value="HTH_ASNC_1"/>
    <property type="match status" value="1"/>
</dbReference>
<dbReference type="PANTHER" id="PTHR30154:SF53">
    <property type="entry name" value="HTH-TYPE TRANSCRIPTIONAL REGULATOR LRPC"/>
    <property type="match status" value="1"/>
</dbReference>
<evidence type="ECO:0000256" key="1">
    <source>
        <dbReference type="ARBA" id="ARBA00023015"/>
    </source>
</evidence>
<evidence type="ECO:0000259" key="4">
    <source>
        <dbReference type="PROSITE" id="PS50956"/>
    </source>
</evidence>
<dbReference type="CDD" id="cd00090">
    <property type="entry name" value="HTH_ARSR"/>
    <property type="match status" value="1"/>
</dbReference>
<dbReference type="GO" id="GO:0043200">
    <property type="term" value="P:response to amino acid"/>
    <property type="evidence" value="ECO:0007669"/>
    <property type="project" value="TreeGrafter"/>
</dbReference>
<keyword evidence="2" id="KW-0238">DNA-binding</keyword>
<dbReference type="SMART" id="SM00344">
    <property type="entry name" value="HTH_ASNC"/>
    <property type="match status" value="1"/>
</dbReference>
<dbReference type="Pfam" id="PF01037">
    <property type="entry name" value="AsnC_trans_reg"/>
    <property type="match status" value="1"/>
</dbReference>
<evidence type="ECO:0000313" key="6">
    <source>
        <dbReference type="Proteomes" id="UP000337189"/>
    </source>
</evidence>
<dbReference type="Gene3D" id="3.30.70.920">
    <property type="match status" value="1"/>
</dbReference>
<evidence type="ECO:0000256" key="2">
    <source>
        <dbReference type="ARBA" id="ARBA00023125"/>
    </source>
</evidence>
<dbReference type="GO" id="GO:0043565">
    <property type="term" value="F:sequence-specific DNA binding"/>
    <property type="evidence" value="ECO:0007669"/>
    <property type="project" value="InterPro"/>
</dbReference>
<dbReference type="EMBL" id="CABPSJ010000002">
    <property type="protein sequence ID" value="VVD94701.1"/>
    <property type="molecule type" value="Genomic_DNA"/>
</dbReference>
<dbReference type="AlphaFoldDB" id="A0A5E4U4M5"/>
<organism evidence="5 6">
    <name type="scientific">Pandoraea communis</name>
    <dbReference type="NCBI Taxonomy" id="2508297"/>
    <lineage>
        <taxon>Bacteria</taxon>
        <taxon>Pseudomonadati</taxon>
        <taxon>Pseudomonadota</taxon>
        <taxon>Betaproteobacteria</taxon>
        <taxon>Burkholderiales</taxon>
        <taxon>Burkholderiaceae</taxon>
        <taxon>Pandoraea</taxon>
    </lineage>
</organism>
<dbReference type="InterPro" id="IPR000485">
    <property type="entry name" value="AsnC-type_HTH_dom"/>
</dbReference>
<gene>
    <name evidence="5" type="ORF">PCO31110_01818</name>
</gene>
<dbReference type="PANTHER" id="PTHR30154">
    <property type="entry name" value="LEUCINE-RESPONSIVE REGULATORY PROTEIN"/>
    <property type="match status" value="1"/>
</dbReference>
<dbReference type="InterPro" id="IPR019885">
    <property type="entry name" value="Tscrpt_reg_HTH_AsnC-type_CS"/>
</dbReference>
<sequence>MKPKRIALDRLDWRILEALQSNARISNTELGKQIGLSQPAVTARIKQLEEQGVIEGYAARINPGLVGRGIAAIVRIRTTHAQIKHCLNAFEAMPEIIEAHRITGEDCFVVRIAVEDMAQLEVAIDTLAKFGPVTTAVVLASYPPKAIRGSPL</sequence>
<dbReference type="PRINTS" id="PR00033">
    <property type="entry name" value="HTHASNC"/>
</dbReference>
<reference evidence="5 6" key="1">
    <citation type="submission" date="2019-08" db="EMBL/GenBank/DDBJ databases">
        <authorList>
            <person name="Peeters C."/>
        </authorList>
    </citation>
    <scope>NUCLEOTIDE SEQUENCE [LARGE SCALE GENOMIC DNA]</scope>
    <source>
        <strain evidence="5 6">LMG 31110</strain>
    </source>
</reference>
<dbReference type="SUPFAM" id="SSF46785">
    <property type="entry name" value="Winged helix' DNA-binding domain"/>
    <property type="match status" value="1"/>
</dbReference>
<proteinExistence type="predicted"/>
<dbReference type="InterPro" id="IPR036388">
    <property type="entry name" value="WH-like_DNA-bd_sf"/>
</dbReference>
<evidence type="ECO:0000256" key="3">
    <source>
        <dbReference type="ARBA" id="ARBA00023163"/>
    </source>
</evidence>
<dbReference type="GO" id="GO:0005829">
    <property type="term" value="C:cytosol"/>
    <property type="evidence" value="ECO:0007669"/>
    <property type="project" value="TreeGrafter"/>
</dbReference>